<keyword evidence="4" id="KW-1015">Disulfide bond</keyword>
<comment type="caution">
    <text evidence="9">The sequence shown here is derived from an EMBL/GenBank/DDBJ whole genome shotgun (WGS) entry which is preliminary data.</text>
</comment>
<dbReference type="AlphaFoldDB" id="A0A8J4WJG5"/>
<feature type="region of interest" description="Disordered" evidence="5">
    <location>
        <begin position="698"/>
        <end position="736"/>
    </location>
</feature>
<dbReference type="Gene3D" id="2.60.40.10">
    <property type="entry name" value="Immunoglobulins"/>
    <property type="match status" value="1"/>
</dbReference>
<feature type="compositionally biased region" description="Low complexity" evidence="5">
    <location>
        <begin position="726"/>
        <end position="736"/>
    </location>
</feature>
<accession>A0A8J4WJG5</accession>
<gene>
    <name evidence="9" type="ORF">PHET_01234</name>
</gene>
<dbReference type="OrthoDB" id="6287768at2759"/>
<dbReference type="InterPro" id="IPR003591">
    <property type="entry name" value="Leu-rich_rpt_typical-subtyp"/>
</dbReference>
<dbReference type="SUPFAM" id="SSF48726">
    <property type="entry name" value="Immunoglobulin"/>
    <property type="match status" value="1"/>
</dbReference>
<evidence type="ECO:0000256" key="2">
    <source>
        <dbReference type="ARBA" id="ARBA00022729"/>
    </source>
</evidence>
<keyword evidence="3" id="KW-0677">Repeat</keyword>
<feature type="signal peptide" evidence="7">
    <location>
        <begin position="1"/>
        <end position="30"/>
    </location>
</feature>
<dbReference type="EMBL" id="LUCH01000354">
    <property type="protein sequence ID" value="KAF5405368.1"/>
    <property type="molecule type" value="Genomic_DNA"/>
</dbReference>
<dbReference type="Proteomes" id="UP000748531">
    <property type="component" value="Unassembled WGS sequence"/>
</dbReference>
<dbReference type="SMART" id="SM00082">
    <property type="entry name" value="LRRCT"/>
    <property type="match status" value="1"/>
</dbReference>
<dbReference type="SUPFAM" id="SSF52058">
    <property type="entry name" value="L domain-like"/>
    <property type="match status" value="1"/>
</dbReference>
<evidence type="ECO:0000256" key="6">
    <source>
        <dbReference type="SAM" id="Phobius"/>
    </source>
</evidence>
<dbReference type="InterPro" id="IPR003599">
    <property type="entry name" value="Ig_sub"/>
</dbReference>
<dbReference type="Pfam" id="PF00047">
    <property type="entry name" value="ig"/>
    <property type="match status" value="1"/>
</dbReference>
<evidence type="ECO:0000256" key="5">
    <source>
        <dbReference type="SAM" id="MobiDB-lite"/>
    </source>
</evidence>
<keyword evidence="6" id="KW-1133">Transmembrane helix</keyword>
<dbReference type="Gene3D" id="3.80.10.10">
    <property type="entry name" value="Ribonuclease Inhibitor"/>
    <property type="match status" value="2"/>
</dbReference>
<keyword evidence="6" id="KW-0812">Transmembrane</keyword>
<evidence type="ECO:0000256" key="7">
    <source>
        <dbReference type="SAM" id="SignalP"/>
    </source>
</evidence>
<keyword evidence="6" id="KW-0472">Membrane</keyword>
<dbReference type="Pfam" id="PF00560">
    <property type="entry name" value="LRR_1"/>
    <property type="match status" value="1"/>
</dbReference>
<dbReference type="InterPro" id="IPR013783">
    <property type="entry name" value="Ig-like_fold"/>
</dbReference>
<evidence type="ECO:0000256" key="4">
    <source>
        <dbReference type="ARBA" id="ARBA00023157"/>
    </source>
</evidence>
<sequence>MTGMKKKQTALSTVVFTCLLLWTRIPCLCAVRGCVTYVAGEDYSMRQSICDKPDTHFKSIPSALPSQVVKLTINHQEISLLNASQFSHLPNLSYLDLDSNKLSIIRPDTFEQLRKLRTLSLRFNLLSFTIESFHPNAINGLAQLEHLNLLQNPIAFVPRRLFAPMGSTLRSLVLASASEDLELDRDALANLTMLQTLDLSSNHLETLPEDFEFSLNSMQLKELYLYDNPWRCDCHLRWLKVWFLKHNTKMTFSKPVPEGISRKLLEPSIQIWSGLNSNGADDTTAVLQPKCATPYALSGKPLFNHQSGTGLQPVRTTDFHCAPNALTPSQPIHFPRGGNATLSCEFFADPTGIVVWYRNGTRVQNHWPRMSIHQSQGRNFYSELSIQNIQLEDVGNYVCFLDTGHGRVNSTFTVHVETEEHSFAYIMSGSVLQWMSGLNANLVLKYTGITASCLVILLMLIGLLIYCFYGRNICGKKRRQLSSAPRVEEKKYSTMSRRVSVVTDKSNGFPASKEDTCSEVDKFARNVCHNSMAKPSLTSAVNNALTPPEQMTTLRLLPSTDKLNNYVAFRIVPQDIKTEHQQSCSLHNYAIIQSVASDAIIVQQADDAEHTVVVHPDTLPSIAQIEQAYAPRLTETVSGSNVTPLNTKSEAQNDEYSPCPLHGNIYATLHPKSVRVKRNSLQKHIATVPPGIGSFHEKWNHTLPSSKKSQTIGQDPFGKYDIKNPVSTSTLSSSVT</sequence>
<dbReference type="GO" id="GO:0005886">
    <property type="term" value="C:plasma membrane"/>
    <property type="evidence" value="ECO:0007669"/>
    <property type="project" value="TreeGrafter"/>
</dbReference>
<keyword evidence="1" id="KW-0433">Leucine-rich repeat</keyword>
<organism evidence="9 10">
    <name type="scientific">Paragonimus heterotremus</name>
    <dbReference type="NCBI Taxonomy" id="100268"/>
    <lineage>
        <taxon>Eukaryota</taxon>
        <taxon>Metazoa</taxon>
        <taxon>Spiralia</taxon>
        <taxon>Lophotrochozoa</taxon>
        <taxon>Platyhelminthes</taxon>
        <taxon>Trematoda</taxon>
        <taxon>Digenea</taxon>
        <taxon>Plagiorchiida</taxon>
        <taxon>Troglotremata</taxon>
        <taxon>Troglotrematidae</taxon>
        <taxon>Paragonimus</taxon>
    </lineage>
</organism>
<evidence type="ECO:0000256" key="3">
    <source>
        <dbReference type="ARBA" id="ARBA00022737"/>
    </source>
</evidence>
<dbReference type="PANTHER" id="PTHR24369">
    <property type="entry name" value="ANTIGEN BSP, PUTATIVE-RELATED"/>
    <property type="match status" value="1"/>
</dbReference>
<dbReference type="PANTHER" id="PTHR24369:SF210">
    <property type="entry name" value="CHAOPTIN-RELATED"/>
    <property type="match status" value="1"/>
</dbReference>
<dbReference type="InterPro" id="IPR000483">
    <property type="entry name" value="Cys-rich_flank_reg_C"/>
</dbReference>
<dbReference type="SMART" id="SM00409">
    <property type="entry name" value="IG"/>
    <property type="match status" value="1"/>
</dbReference>
<dbReference type="InterPro" id="IPR032675">
    <property type="entry name" value="LRR_dom_sf"/>
</dbReference>
<protein>
    <submittedName>
        <fullName evidence="9">Leucine rich repeats and immunoglobulin</fullName>
    </submittedName>
</protein>
<keyword evidence="2 7" id="KW-0732">Signal</keyword>
<dbReference type="InterPro" id="IPR013151">
    <property type="entry name" value="Immunoglobulin_dom"/>
</dbReference>
<name>A0A8J4WJG5_9TREM</name>
<feature type="domain" description="Ig-like" evidence="8">
    <location>
        <begin position="323"/>
        <end position="415"/>
    </location>
</feature>
<dbReference type="PROSITE" id="PS51450">
    <property type="entry name" value="LRR"/>
    <property type="match status" value="2"/>
</dbReference>
<dbReference type="InterPro" id="IPR003598">
    <property type="entry name" value="Ig_sub2"/>
</dbReference>
<feature type="compositionally biased region" description="Polar residues" evidence="5">
    <location>
        <begin position="702"/>
        <end position="713"/>
    </location>
</feature>
<dbReference type="SMART" id="SM00369">
    <property type="entry name" value="LRR_TYP"/>
    <property type="match status" value="4"/>
</dbReference>
<evidence type="ECO:0000313" key="9">
    <source>
        <dbReference type="EMBL" id="KAF5405368.1"/>
    </source>
</evidence>
<dbReference type="InterPro" id="IPR036179">
    <property type="entry name" value="Ig-like_dom_sf"/>
</dbReference>
<dbReference type="InterPro" id="IPR007110">
    <property type="entry name" value="Ig-like_dom"/>
</dbReference>
<evidence type="ECO:0000313" key="10">
    <source>
        <dbReference type="Proteomes" id="UP000748531"/>
    </source>
</evidence>
<feature type="chain" id="PRO_5035255328" evidence="7">
    <location>
        <begin position="31"/>
        <end position="736"/>
    </location>
</feature>
<dbReference type="Pfam" id="PF13855">
    <property type="entry name" value="LRR_8"/>
    <property type="match status" value="1"/>
</dbReference>
<dbReference type="InterPro" id="IPR050541">
    <property type="entry name" value="LRR_TM_domain-containing"/>
</dbReference>
<dbReference type="PROSITE" id="PS50835">
    <property type="entry name" value="IG_LIKE"/>
    <property type="match status" value="1"/>
</dbReference>
<keyword evidence="10" id="KW-1185">Reference proteome</keyword>
<reference evidence="9" key="1">
    <citation type="submission" date="2019-05" db="EMBL/GenBank/DDBJ databases">
        <title>Annotation for the trematode Paragonimus heterotremus.</title>
        <authorList>
            <person name="Choi Y.-J."/>
        </authorList>
    </citation>
    <scope>NUCLEOTIDE SEQUENCE</scope>
    <source>
        <strain evidence="9">LC</strain>
    </source>
</reference>
<evidence type="ECO:0000259" key="8">
    <source>
        <dbReference type="PROSITE" id="PS50835"/>
    </source>
</evidence>
<dbReference type="InterPro" id="IPR001611">
    <property type="entry name" value="Leu-rich_rpt"/>
</dbReference>
<dbReference type="CDD" id="cd00096">
    <property type="entry name" value="Ig"/>
    <property type="match status" value="1"/>
</dbReference>
<feature type="transmembrane region" description="Helical" evidence="6">
    <location>
        <begin position="446"/>
        <end position="469"/>
    </location>
</feature>
<proteinExistence type="predicted"/>
<evidence type="ECO:0000256" key="1">
    <source>
        <dbReference type="ARBA" id="ARBA00022614"/>
    </source>
</evidence>
<dbReference type="SMART" id="SM00408">
    <property type="entry name" value="IGc2"/>
    <property type="match status" value="1"/>
</dbReference>